<dbReference type="RefSeq" id="WP_014259356.1">
    <property type="nucleotide sequence ID" value="NC_016629.1"/>
</dbReference>
<name>F3YYB2_DESAF</name>
<dbReference type="Gene3D" id="1.10.357.10">
    <property type="entry name" value="Tetracycline Repressor, domain 2"/>
    <property type="match status" value="1"/>
</dbReference>
<proteinExistence type="predicted"/>
<dbReference type="KEGG" id="daf:Desaf_1217"/>
<dbReference type="STRING" id="690850.Desaf_1217"/>
<dbReference type="Gene3D" id="1.10.10.60">
    <property type="entry name" value="Homeodomain-like"/>
    <property type="match status" value="1"/>
</dbReference>
<keyword evidence="3" id="KW-0804">Transcription</keyword>
<dbReference type="SUPFAM" id="SSF46689">
    <property type="entry name" value="Homeodomain-like"/>
    <property type="match status" value="1"/>
</dbReference>
<dbReference type="AlphaFoldDB" id="F3YYB2"/>
<evidence type="ECO:0000256" key="2">
    <source>
        <dbReference type="ARBA" id="ARBA00023125"/>
    </source>
</evidence>
<feature type="DNA-binding region" description="H-T-H motif" evidence="4">
    <location>
        <begin position="40"/>
        <end position="59"/>
    </location>
</feature>
<dbReference type="PROSITE" id="PS50977">
    <property type="entry name" value="HTH_TETR_2"/>
    <property type="match status" value="1"/>
</dbReference>
<dbReference type="HOGENOM" id="CLU_069356_12_2_7"/>
<evidence type="ECO:0000259" key="5">
    <source>
        <dbReference type="PROSITE" id="PS50977"/>
    </source>
</evidence>
<gene>
    <name evidence="6" type="ORF">Desaf_1217</name>
</gene>
<evidence type="ECO:0000313" key="6">
    <source>
        <dbReference type="EMBL" id="EGJ49556.1"/>
    </source>
</evidence>
<organism evidence="6 7">
    <name type="scientific">Desulfocurvibacter africanus subsp. africanus str. Walvis Bay</name>
    <dbReference type="NCBI Taxonomy" id="690850"/>
    <lineage>
        <taxon>Bacteria</taxon>
        <taxon>Pseudomonadati</taxon>
        <taxon>Thermodesulfobacteriota</taxon>
        <taxon>Desulfovibrionia</taxon>
        <taxon>Desulfovibrionales</taxon>
        <taxon>Desulfovibrionaceae</taxon>
        <taxon>Desulfocurvibacter</taxon>
    </lineage>
</organism>
<dbReference type="PRINTS" id="PR00455">
    <property type="entry name" value="HTHTETR"/>
</dbReference>
<dbReference type="eggNOG" id="COG1309">
    <property type="taxonomic scope" value="Bacteria"/>
</dbReference>
<reference evidence="6 7" key="1">
    <citation type="journal article" date="2011" name="J. Bacteriol.">
        <title>Genome sequence of the mercury-methylating and pleomorphic Desulfovibrio africanus Strain Walvis Bay.</title>
        <authorList>
            <person name="Brown S.D."/>
            <person name="Wall J.D."/>
            <person name="Kucken A.M."/>
            <person name="Gilmour C.C."/>
            <person name="Podar M."/>
            <person name="Brandt C.C."/>
            <person name="Teshima H."/>
            <person name="Detter J.C."/>
            <person name="Han C.S."/>
            <person name="Land M.L."/>
            <person name="Lucas S."/>
            <person name="Han J."/>
            <person name="Pennacchio L."/>
            <person name="Nolan M."/>
            <person name="Pitluck S."/>
            <person name="Woyke T."/>
            <person name="Goodwin L."/>
            <person name="Palumbo A.V."/>
            <person name="Elias D.A."/>
        </authorList>
    </citation>
    <scope>NUCLEOTIDE SEQUENCE [LARGE SCALE GENOMIC DNA]</scope>
    <source>
        <strain evidence="6 7">Walvis Bay</strain>
    </source>
</reference>
<sequence>MAGRTGPGRPRDPDLARQRREAILRQAITHFAREGFPKADMGAIAEAAGCAKGTIYNYFKSKRELFRAAVDYVMLGLLAATHSSSATDPIERFGHAIQSFLAYFDAHPEYIELLIQERAEFKDRETPTYLEYRKTHCEQARIAFRSLIDAGRFREVPLDRTFDILSNLLYGTIFNNYFAGRSTSLEQQAADIKDILLRGLLSPKAAAK</sequence>
<dbReference type="Proteomes" id="UP000007844">
    <property type="component" value="Chromosome"/>
</dbReference>
<dbReference type="InterPro" id="IPR036271">
    <property type="entry name" value="Tet_transcr_reg_TetR-rel_C_sf"/>
</dbReference>
<dbReference type="Pfam" id="PF00440">
    <property type="entry name" value="TetR_N"/>
    <property type="match status" value="1"/>
</dbReference>
<evidence type="ECO:0000313" key="7">
    <source>
        <dbReference type="Proteomes" id="UP000007844"/>
    </source>
</evidence>
<keyword evidence="7" id="KW-1185">Reference proteome</keyword>
<keyword evidence="2 4" id="KW-0238">DNA-binding</keyword>
<dbReference type="GO" id="GO:0000976">
    <property type="term" value="F:transcription cis-regulatory region binding"/>
    <property type="evidence" value="ECO:0007669"/>
    <property type="project" value="TreeGrafter"/>
</dbReference>
<feature type="domain" description="HTH tetR-type" evidence="5">
    <location>
        <begin position="17"/>
        <end position="77"/>
    </location>
</feature>
<dbReference type="EMBL" id="CP003221">
    <property type="protein sequence ID" value="EGJ49556.1"/>
    <property type="molecule type" value="Genomic_DNA"/>
</dbReference>
<dbReference type="InterPro" id="IPR001647">
    <property type="entry name" value="HTH_TetR"/>
</dbReference>
<dbReference type="InterPro" id="IPR009057">
    <property type="entry name" value="Homeodomain-like_sf"/>
</dbReference>
<protein>
    <submittedName>
        <fullName evidence="6">Regulatory protein TetR</fullName>
    </submittedName>
</protein>
<dbReference type="InterPro" id="IPR050109">
    <property type="entry name" value="HTH-type_TetR-like_transc_reg"/>
</dbReference>
<dbReference type="PANTHER" id="PTHR30055:SF234">
    <property type="entry name" value="HTH-TYPE TRANSCRIPTIONAL REGULATOR BETI"/>
    <property type="match status" value="1"/>
</dbReference>
<accession>F3YYB2</accession>
<evidence type="ECO:0000256" key="4">
    <source>
        <dbReference type="PROSITE-ProRule" id="PRU00335"/>
    </source>
</evidence>
<dbReference type="PANTHER" id="PTHR30055">
    <property type="entry name" value="HTH-TYPE TRANSCRIPTIONAL REGULATOR RUTR"/>
    <property type="match status" value="1"/>
</dbReference>
<dbReference type="SUPFAM" id="SSF48498">
    <property type="entry name" value="Tetracyclin repressor-like, C-terminal domain"/>
    <property type="match status" value="1"/>
</dbReference>
<evidence type="ECO:0000256" key="1">
    <source>
        <dbReference type="ARBA" id="ARBA00023015"/>
    </source>
</evidence>
<dbReference type="FunFam" id="1.10.10.60:FF:000141">
    <property type="entry name" value="TetR family transcriptional regulator"/>
    <property type="match status" value="1"/>
</dbReference>
<keyword evidence="1" id="KW-0805">Transcription regulation</keyword>
<evidence type="ECO:0000256" key="3">
    <source>
        <dbReference type="ARBA" id="ARBA00023163"/>
    </source>
</evidence>
<dbReference type="GO" id="GO:0003700">
    <property type="term" value="F:DNA-binding transcription factor activity"/>
    <property type="evidence" value="ECO:0007669"/>
    <property type="project" value="TreeGrafter"/>
</dbReference>